<proteinExistence type="predicted"/>
<evidence type="ECO:0000313" key="2">
    <source>
        <dbReference type="Proteomes" id="UP001317613"/>
    </source>
</evidence>
<organism evidence="1 2">
    <name type="scientific">Enterococcus faecalis</name>
    <name type="common">Streptococcus faecalis</name>
    <dbReference type="NCBI Taxonomy" id="1351"/>
    <lineage>
        <taxon>Bacteria</taxon>
        <taxon>Bacillati</taxon>
        <taxon>Bacillota</taxon>
        <taxon>Bacilli</taxon>
        <taxon>Lactobacillales</taxon>
        <taxon>Enterococcaceae</taxon>
        <taxon>Enterococcus</taxon>
    </lineage>
</organism>
<reference evidence="1" key="1">
    <citation type="submission" date="2022-08" db="EMBL/GenBank/DDBJ databases">
        <title>Molecular epidemiological analysis of five strains of VanD-type vancomycin-resistant Enterococcus faecalis.</title>
        <authorList>
            <person name="Mimura K."/>
            <person name="Hashimoto Y."/>
            <person name="Tomita H."/>
        </authorList>
    </citation>
    <scope>NUCLEOTIDE SEQUENCE</scope>
    <source>
        <strain evidence="1">SVR2332</strain>
    </source>
</reference>
<dbReference type="Proteomes" id="UP001317613">
    <property type="component" value="Chromosome"/>
</dbReference>
<protein>
    <submittedName>
        <fullName evidence="1">Uncharacterized protein</fullName>
    </submittedName>
</protein>
<accession>A0AC59HUI8</accession>
<name>A0AC59HUI8_ENTFL</name>
<evidence type="ECO:0000313" key="1">
    <source>
        <dbReference type="EMBL" id="BDQ63201.1"/>
    </source>
</evidence>
<sequence>MKLLAVEIVGFGKWQQQKITFESGNQLLYGANEVGKSTLYQFIQAMLFGFPTKGKRKRDYAPKNGGSYGGRLWLAHPVFGEVQVERFKEKNKGQAIIYYQQQMGDEKTLQQMLHPLTKKLFQEVFTFQQEQLITSDKLTEEELQTSLLAIGVSGSQQLLTYRNTYFKEAQKNL</sequence>
<gene>
    <name evidence="1" type="ORF">EfsSVR2332_32790</name>
</gene>
<dbReference type="EMBL" id="AP026729">
    <property type="protein sequence ID" value="BDQ63201.1"/>
    <property type="molecule type" value="Genomic_DNA"/>
</dbReference>